<keyword evidence="4" id="KW-0830">Ubiquinone</keyword>
<keyword evidence="2" id="KW-1277">Toxin-antitoxin system</keyword>
<evidence type="ECO:0000256" key="2">
    <source>
        <dbReference type="ARBA" id="ARBA00022649"/>
    </source>
</evidence>
<dbReference type="Pfam" id="PF03364">
    <property type="entry name" value="Polyketide_cyc"/>
    <property type="match status" value="1"/>
</dbReference>
<dbReference type="Gene3D" id="3.30.530.20">
    <property type="match status" value="1"/>
</dbReference>
<evidence type="ECO:0000313" key="4">
    <source>
        <dbReference type="EMBL" id="GGF93454.1"/>
    </source>
</evidence>
<organism evidence="4 5">
    <name type="scientific">Arenimonas maotaiensis</name>
    <dbReference type="NCBI Taxonomy" id="1446479"/>
    <lineage>
        <taxon>Bacteria</taxon>
        <taxon>Pseudomonadati</taxon>
        <taxon>Pseudomonadota</taxon>
        <taxon>Gammaproteobacteria</taxon>
        <taxon>Lysobacterales</taxon>
        <taxon>Lysobacteraceae</taxon>
        <taxon>Arenimonas</taxon>
    </lineage>
</organism>
<comment type="similarity">
    <text evidence="1">Belongs to the ribosome association toxin RatA family.</text>
</comment>
<dbReference type="RefSeq" id="WP_188449272.1">
    <property type="nucleotide sequence ID" value="NZ_BMFO01000002.1"/>
</dbReference>
<name>A0A917FMY7_9GAMM</name>
<dbReference type="GO" id="GO:0045333">
    <property type="term" value="P:cellular respiration"/>
    <property type="evidence" value="ECO:0007669"/>
    <property type="project" value="InterPro"/>
</dbReference>
<dbReference type="PANTHER" id="PTHR12901">
    <property type="entry name" value="SPERM PROTEIN HOMOLOG"/>
    <property type="match status" value="1"/>
</dbReference>
<keyword evidence="5" id="KW-1185">Reference proteome</keyword>
<proteinExistence type="inferred from homology"/>
<protein>
    <submittedName>
        <fullName evidence="4">Ubiquinone-binding protein</fullName>
    </submittedName>
</protein>
<sequence length="141" mass="16230">MPQIQRHALVRHSAKRMYDLVNSVARYPEWFPWCTGSEVLEHGEELMRARLELRVAGIRSAFTTRNTLEPPHRIRMQLEEGAFKHLRGEWIFHVLSEDACKVSLSLDFEANGLVAPAFAMGYQGLADKMVDDFCRLADRDV</sequence>
<dbReference type="InterPro" id="IPR044996">
    <property type="entry name" value="COQ10-like"/>
</dbReference>
<dbReference type="InterPro" id="IPR005031">
    <property type="entry name" value="COQ10_START"/>
</dbReference>
<evidence type="ECO:0000256" key="1">
    <source>
        <dbReference type="ARBA" id="ARBA00008918"/>
    </source>
</evidence>
<dbReference type="PANTHER" id="PTHR12901:SF10">
    <property type="entry name" value="COENZYME Q-BINDING PROTEIN COQ10, MITOCHONDRIAL"/>
    <property type="match status" value="1"/>
</dbReference>
<gene>
    <name evidence="4" type="ORF">GCM10010960_14110</name>
</gene>
<comment type="caution">
    <text evidence="4">The sequence shown here is derived from an EMBL/GenBank/DDBJ whole genome shotgun (WGS) entry which is preliminary data.</text>
</comment>
<dbReference type="AlphaFoldDB" id="A0A917FMY7"/>
<dbReference type="SUPFAM" id="SSF55961">
    <property type="entry name" value="Bet v1-like"/>
    <property type="match status" value="1"/>
</dbReference>
<evidence type="ECO:0000259" key="3">
    <source>
        <dbReference type="Pfam" id="PF03364"/>
    </source>
</evidence>
<reference evidence="4" key="1">
    <citation type="journal article" date="2014" name="Int. J. Syst. Evol. Microbiol.">
        <title>Complete genome sequence of Corynebacterium casei LMG S-19264T (=DSM 44701T), isolated from a smear-ripened cheese.</title>
        <authorList>
            <consortium name="US DOE Joint Genome Institute (JGI-PGF)"/>
            <person name="Walter F."/>
            <person name="Albersmeier A."/>
            <person name="Kalinowski J."/>
            <person name="Ruckert C."/>
        </authorList>
    </citation>
    <scope>NUCLEOTIDE SEQUENCE</scope>
    <source>
        <strain evidence="4">CGMCC 1.12726</strain>
    </source>
</reference>
<dbReference type="GO" id="GO:0048039">
    <property type="term" value="F:ubiquinone binding"/>
    <property type="evidence" value="ECO:0007669"/>
    <property type="project" value="InterPro"/>
</dbReference>
<dbReference type="InterPro" id="IPR023393">
    <property type="entry name" value="START-like_dom_sf"/>
</dbReference>
<feature type="domain" description="Coenzyme Q-binding protein COQ10 START" evidence="3">
    <location>
        <begin position="10"/>
        <end position="134"/>
    </location>
</feature>
<dbReference type="Proteomes" id="UP000632858">
    <property type="component" value="Unassembled WGS sequence"/>
</dbReference>
<dbReference type="EMBL" id="BMFO01000002">
    <property type="protein sequence ID" value="GGF93454.1"/>
    <property type="molecule type" value="Genomic_DNA"/>
</dbReference>
<evidence type="ECO:0000313" key="5">
    <source>
        <dbReference type="Proteomes" id="UP000632858"/>
    </source>
</evidence>
<dbReference type="CDD" id="cd07813">
    <property type="entry name" value="COQ10p_like"/>
    <property type="match status" value="1"/>
</dbReference>
<reference evidence="4" key="2">
    <citation type="submission" date="2020-09" db="EMBL/GenBank/DDBJ databases">
        <authorList>
            <person name="Sun Q."/>
            <person name="Zhou Y."/>
        </authorList>
    </citation>
    <scope>NUCLEOTIDE SEQUENCE</scope>
    <source>
        <strain evidence="4">CGMCC 1.12726</strain>
    </source>
</reference>
<accession>A0A917FMY7</accession>